<accession>A0ABV8UVQ3</accession>
<organism evidence="4 5">
    <name type="scientific">Chryseomicrobium palamuruense</name>
    <dbReference type="NCBI Taxonomy" id="682973"/>
    <lineage>
        <taxon>Bacteria</taxon>
        <taxon>Bacillati</taxon>
        <taxon>Bacillota</taxon>
        <taxon>Bacilli</taxon>
        <taxon>Bacillales</taxon>
        <taxon>Caryophanaceae</taxon>
        <taxon>Chryseomicrobium</taxon>
    </lineage>
</organism>
<dbReference type="InterPro" id="IPR003768">
    <property type="entry name" value="ScpA"/>
</dbReference>
<keyword evidence="3" id="KW-0963">Cytoplasm</keyword>
<reference evidence="5" key="1">
    <citation type="journal article" date="2019" name="Int. J. Syst. Evol. Microbiol.">
        <title>The Global Catalogue of Microorganisms (GCM) 10K type strain sequencing project: providing services to taxonomists for standard genome sequencing and annotation.</title>
        <authorList>
            <consortium name="The Broad Institute Genomics Platform"/>
            <consortium name="The Broad Institute Genome Sequencing Center for Infectious Disease"/>
            <person name="Wu L."/>
            <person name="Ma J."/>
        </authorList>
    </citation>
    <scope>NUCLEOTIDE SEQUENCE [LARGE SCALE GENOMIC DNA]</scope>
    <source>
        <strain evidence="5">CCUG 50353</strain>
    </source>
</reference>
<dbReference type="Gene3D" id="6.10.250.2410">
    <property type="match status" value="1"/>
</dbReference>
<sequence>MAYEIKVEAFEGPLDLLLHLIHRLEIDIYDIKMKEITSQYMEHVHAMQVLELNEASEYLVMAATLVSIKSKMLLPTETIEMEDDLEFSFEEDPRDELVRRLLEYKRYKEAAGELKELENGQSLHFTKLPSLIEVEKSDAPQVLDQSYEVYDLLGAFQRMLKRKQLQAPLATRISRSEVSIKEQMNNVVTKLKAAHGKVRFEELFDSHEKAVVVATFLSLLELMKRQMIQVNQGDNFTTLEIELTEEVSEHEMDSEFDESD</sequence>
<keyword evidence="3" id="KW-0131">Cell cycle</keyword>
<protein>
    <recommendedName>
        <fullName evidence="2 3">Segregation and condensation protein A</fullName>
    </recommendedName>
</protein>
<keyword evidence="3" id="KW-0132">Cell division</keyword>
<gene>
    <name evidence="3" type="primary">scpA</name>
    <name evidence="4" type="ORF">ACFO0S_05520</name>
</gene>
<evidence type="ECO:0000256" key="3">
    <source>
        <dbReference type="HAMAP-Rule" id="MF_01805"/>
    </source>
</evidence>
<dbReference type="EMBL" id="JBHSEF010000011">
    <property type="protein sequence ID" value="MFC4354538.1"/>
    <property type="molecule type" value="Genomic_DNA"/>
</dbReference>
<name>A0ABV8UVQ3_9BACL</name>
<evidence type="ECO:0000256" key="2">
    <source>
        <dbReference type="ARBA" id="ARBA00044777"/>
    </source>
</evidence>
<comment type="subunit">
    <text evidence="3">Component of a cohesin-like complex composed of ScpA, ScpB and the Smc homodimer, in which ScpA and ScpB bind to the head domain of Smc. The presence of the three proteins is required for the association of the complex with DNA.</text>
</comment>
<dbReference type="Proteomes" id="UP001595733">
    <property type="component" value="Unassembled WGS sequence"/>
</dbReference>
<evidence type="ECO:0000313" key="4">
    <source>
        <dbReference type="EMBL" id="MFC4354538.1"/>
    </source>
</evidence>
<keyword evidence="1 3" id="KW-0159">Chromosome partition</keyword>
<comment type="caution">
    <text evidence="4">The sequence shown here is derived from an EMBL/GenBank/DDBJ whole genome shotgun (WGS) entry which is preliminary data.</text>
</comment>
<evidence type="ECO:0000313" key="5">
    <source>
        <dbReference type="Proteomes" id="UP001595733"/>
    </source>
</evidence>
<evidence type="ECO:0000256" key="1">
    <source>
        <dbReference type="ARBA" id="ARBA00022829"/>
    </source>
</evidence>
<comment type="subcellular location">
    <subcellularLocation>
        <location evidence="3">Cytoplasm</location>
    </subcellularLocation>
    <text evidence="3">Associated with two foci at the outer edges of the nucleoid region in young cells, and at four foci within both cell halves in older cells.</text>
</comment>
<keyword evidence="5" id="KW-1185">Reference proteome</keyword>
<dbReference type="Gene3D" id="1.10.10.580">
    <property type="entry name" value="Structural maintenance of chromosome 1. Chain E"/>
    <property type="match status" value="1"/>
</dbReference>
<dbReference type="RefSeq" id="WP_378140815.1">
    <property type="nucleotide sequence ID" value="NZ_JBHSEF010000011.1"/>
</dbReference>
<dbReference type="PANTHER" id="PTHR33969:SF2">
    <property type="entry name" value="SEGREGATION AND CONDENSATION PROTEIN A"/>
    <property type="match status" value="1"/>
</dbReference>
<dbReference type="Pfam" id="PF02616">
    <property type="entry name" value="SMC_ScpA"/>
    <property type="match status" value="1"/>
</dbReference>
<dbReference type="HAMAP" id="MF_01805">
    <property type="entry name" value="ScpA"/>
    <property type="match status" value="1"/>
</dbReference>
<proteinExistence type="inferred from homology"/>
<dbReference type="InterPro" id="IPR023093">
    <property type="entry name" value="ScpA-like_C"/>
</dbReference>
<comment type="similarity">
    <text evidence="3">Belongs to the ScpA family.</text>
</comment>
<comment type="function">
    <text evidence="3">Participates in chromosomal partition during cell division. May act via the formation of a condensin-like complex containing Smc and ScpB that pull DNA away from mid-cell into both cell halves.</text>
</comment>
<dbReference type="PANTHER" id="PTHR33969">
    <property type="entry name" value="SEGREGATION AND CONDENSATION PROTEIN A"/>
    <property type="match status" value="1"/>
</dbReference>